<dbReference type="SUPFAM" id="SSF55486">
    <property type="entry name" value="Metalloproteases ('zincins'), catalytic domain"/>
    <property type="match status" value="1"/>
</dbReference>
<feature type="domain" description="Peptidase M4 C-terminal" evidence="9">
    <location>
        <begin position="416"/>
        <end position="584"/>
    </location>
</feature>
<protein>
    <recommendedName>
        <fullName evidence="7">Neutral metalloproteinase</fullName>
        <ecNumber evidence="7">3.4.24.-</ecNumber>
    </recommendedName>
</protein>
<comment type="similarity">
    <text evidence="1 7">Belongs to the peptidase M4 family.</text>
</comment>
<evidence type="ECO:0000256" key="1">
    <source>
        <dbReference type="ARBA" id="ARBA00009388"/>
    </source>
</evidence>
<dbReference type="PANTHER" id="PTHR43579">
    <property type="match status" value="1"/>
</dbReference>
<evidence type="ECO:0000256" key="3">
    <source>
        <dbReference type="ARBA" id="ARBA00022723"/>
    </source>
</evidence>
<keyword evidence="5 7" id="KW-0862">Zinc</keyword>
<organism evidence="10 11">
    <name type="scientific">Streptomyces siamensis</name>
    <dbReference type="NCBI Taxonomy" id="1274986"/>
    <lineage>
        <taxon>Bacteria</taxon>
        <taxon>Bacillati</taxon>
        <taxon>Actinomycetota</taxon>
        <taxon>Actinomycetes</taxon>
        <taxon>Kitasatosporales</taxon>
        <taxon>Streptomycetaceae</taxon>
        <taxon>Streptomyces</taxon>
    </lineage>
</organism>
<dbReference type="InterPro" id="IPR052759">
    <property type="entry name" value="Metalloprotease_M4"/>
</dbReference>
<evidence type="ECO:0000256" key="7">
    <source>
        <dbReference type="RuleBase" id="RU366073"/>
    </source>
</evidence>
<evidence type="ECO:0000313" key="11">
    <source>
        <dbReference type="Proteomes" id="UP001501759"/>
    </source>
</evidence>
<keyword evidence="2 7" id="KW-0645">Protease</keyword>
<feature type="domain" description="Peptidase M4" evidence="8">
    <location>
        <begin position="330"/>
        <end position="413"/>
    </location>
</feature>
<dbReference type="InterPro" id="IPR001570">
    <property type="entry name" value="Peptidase_M4_C_domain"/>
</dbReference>
<evidence type="ECO:0000259" key="9">
    <source>
        <dbReference type="Pfam" id="PF02868"/>
    </source>
</evidence>
<evidence type="ECO:0000256" key="2">
    <source>
        <dbReference type="ARBA" id="ARBA00022670"/>
    </source>
</evidence>
<comment type="cofactor">
    <cofactor evidence="7">
        <name>Zn(2+)</name>
        <dbReference type="ChEBI" id="CHEBI:29105"/>
    </cofactor>
</comment>
<gene>
    <name evidence="10" type="ORF">GCM10023335_43520</name>
</gene>
<proteinExistence type="inferred from homology"/>
<evidence type="ECO:0000256" key="4">
    <source>
        <dbReference type="ARBA" id="ARBA00022801"/>
    </source>
</evidence>
<dbReference type="PRINTS" id="PR00730">
    <property type="entry name" value="THERMOLYSIN"/>
</dbReference>
<dbReference type="PANTHER" id="PTHR43579:SF1">
    <property type="entry name" value="NEUTRAL METALLOPROTEINASE"/>
    <property type="match status" value="1"/>
</dbReference>
<dbReference type="CDD" id="cd09597">
    <property type="entry name" value="M4_TLP"/>
    <property type="match status" value="1"/>
</dbReference>
<dbReference type="EC" id="3.4.24.-" evidence="7"/>
<keyword evidence="7" id="KW-0964">Secreted</keyword>
<accession>A0ABP9J2V1</accession>
<dbReference type="Proteomes" id="UP001501759">
    <property type="component" value="Unassembled WGS sequence"/>
</dbReference>
<dbReference type="Gene3D" id="1.10.390.10">
    <property type="entry name" value="Neutral Protease Domain 2"/>
    <property type="match status" value="1"/>
</dbReference>
<evidence type="ECO:0000256" key="6">
    <source>
        <dbReference type="ARBA" id="ARBA00023049"/>
    </source>
</evidence>
<comment type="caution">
    <text evidence="10">The sequence shown here is derived from an EMBL/GenBank/DDBJ whole genome shotgun (WGS) entry which is preliminary data.</text>
</comment>
<keyword evidence="6 7" id="KW-0482">Metalloprotease</keyword>
<dbReference type="Pfam" id="PF02868">
    <property type="entry name" value="Peptidase_M4_C"/>
    <property type="match status" value="1"/>
</dbReference>
<evidence type="ECO:0000259" key="8">
    <source>
        <dbReference type="Pfam" id="PF01447"/>
    </source>
</evidence>
<dbReference type="Pfam" id="PF01447">
    <property type="entry name" value="Peptidase_M4"/>
    <property type="match status" value="1"/>
</dbReference>
<keyword evidence="11" id="KW-1185">Reference proteome</keyword>
<comment type="subcellular location">
    <subcellularLocation>
        <location evidence="7">Secreted</location>
    </subcellularLocation>
</comment>
<comment type="function">
    <text evidence="7">Extracellular zinc metalloprotease.</text>
</comment>
<keyword evidence="3" id="KW-0479">Metal-binding</keyword>
<name>A0ABP9J2V1_9ACTN</name>
<dbReference type="InterPro" id="IPR023612">
    <property type="entry name" value="Peptidase_M4"/>
</dbReference>
<evidence type="ECO:0000313" key="10">
    <source>
        <dbReference type="EMBL" id="GAA5017141.1"/>
    </source>
</evidence>
<dbReference type="EMBL" id="BAABKB010000016">
    <property type="protein sequence ID" value="GAA5017141.1"/>
    <property type="molecule type" value="Genomic_DNA"/>
</dbReference>
<dbReference type="InterPro" id="IPR027268">
    <property type="entry name" value="Peptidase_M4/M1_CTD_sf"/>
</dbReference>
<dbReference type="Gene3D" id="3.10.170.10">
    <property type="match status" value="1"/>
</dbReference>
<dbReference type="InterPro" id="IPR013856">
    <property type="entry name" value="Peptidase_M4_domain"/>
</dbReference>
<reference evidence="11" key="1">
    <citation type="journal article" date="2019" name="Int. J. Syst. Evol. Microbiol.">
        <title>The Global Catalogue of Microorganisms (GCM) 10K type strain sequencing project: providing services to taxonomists for standard genome sequencing and annotation.</title>
        <authorList>
            <consortium name="The Broad Institute Genomics Platform"/>
            <consortium name="The Broad Institute Genome Sequencing Center for Infectious Disease"/>
            <person name="Wu L."/>
            <person name="Ma J."/>
        </authorList>
    </citation>
    <scope>NUCLEOTIDE SEQUENCE [LARGE SCALE GENOMIC DNA]</scope>
    <source>
        <strain evidence="11">JCM 18409</strain>
    </source>
</reference>
<sequence>MWQITDEAGHVLHPDAWEAGGSGAGSWVTWSRRVPAGSYRLEWRSGALTLALALWVEQNWTTVAFIPEGRRGLDPVHATIHTIPWGAAWDPDDEMALAQEVVLSGLRQNHCLVSVGMVERLLGDTFNPMQALVCARALQASEPAESATERRRQLQTITEELVRRMPGHPDVRVLQPNLGGLRESAIGTPPVMALSCLQLLALDAERGPDDRSPLVPGSAAEYATSRLAGAGVWTTWLRPTSPPHRDPPLPVDKTAAFLRQAAFVNDLTVEQVIERLGEQEICRRTRVPRRFVVQAVERIRSSRVSVYEASPTTAGPGRRVRIEGDPPTRDAAVNRAYSALGCTYEFFLTAFDRDSLDGEGLPLQAVVHSGKTYNNAFWDGERMIYGDGDGEIFEDFTIPIDVTAHELTHGVVQYTANLSFYGQTGALHESICDVFGSLVKQYALGQTVGEADWLMGAGLFTPRVTGLALRSMKAPGTAYDDDVLGKDPQPATMDGYVRTGRDDGGIHINSGIPNHAFYLVAIALGGHAWNRAGQIWYDALTGGELTELALFSDFATLTMRAARERYGQGEELQAVYKAWEQVGVRTM</sequence>
<evidence type="ECO:0000256" key="5">
    <source>
        <dbReference type="ARBA" id="ARBA00022833"/>
    </source>
</evidence>
<keyword evidence="4 7" id="KW-0378">Hydrolase</keyword>